<feature type="transmembrane region" description="Helical" evidence="1">
    <location>
        <begin position="158"/>
        <end position="180"/>
    </location>
</feature>
<feature type="transmembrane region" description="Helical" evidence="1">
    <location>
        <begin position="80"/>
        <end position="99"/>
    </location>
</feature>
<evidence type="ECO:0000259" key="2">
    <source>
        <dbReference type="PROSITE" id="PS51832"/>
    </source>
</evidence>
<reference evidence="3 4" key="1">
    <citation type="submission" date="2020-08" db="EMBL/GenBank/DDBJ databases">
        <title>Genome public.</title>
        <authorList>
            <person name="Liu C."/>
            <person name="Sun Q."/>
        </authorList>
    </citation>
    <scope>NUCLEOTIDE SEQUENCE [LARGE SCALE GENOMIC DNA]</scope>
    <source>
        <strain evidence="3 4">NSJ-43</strain>
    </source>
</reference>
<organism evidence="3 4">
    <name type="scientific">Lachnospira hominis</name>
    <name type="common">ex Liu et al. 2021</name>
    <dbReference type="NCBI Taxonomy" id="2763051"/>
    <lineage>
        <taxon>Bacteria</taxon>
        <taxon>Bacillati</taxon>
        <taxon>Bacillota</taxon>
        <taxon>Clostridia</taxon>
        <taxon>Lachnospirales</taxon>
        <taxon>Lachnospiraceae</taxon>
        <taxon>Lachnospira</taxon>
    </lineage>
</organism>
<dbReference type="CDD" id="cd00077">
    <property type="entry name" value="HDc"/>
    <property type="match status" value="1"/>
</dbReference>
<dbReference type="SMART" id="SM00471">
    <property type="entry name" value="HDc"/>
    <property type="match status" value="1"/>
</dbReference>
<keyword evidence="1" id="KW-1133">Transmembrane helix</keyword>
<dbReference type="Pfam" id="PF13487">
    <property type="entry name" value="HD_5"/>
    <property type="match status" value="1"/>
</dbReference>
<dbReference type="SUPFAM" id="SSF109604">
    <property type="entry name" value="HD-domain/PDEase-like"/>
    <property type="match status" value="1"/>
</dbReference>
<evidence type="ECO:0000313" key="3">
    <source>
        <dbReference type="EMBL" id="MBC5679787.1"/>
    </source>
</evidence>
<sequence>MGDTKAKFTDTRTGFIDILMCRYEDEHLALWMKIVFCFIWIVSIPNGLIYGVDTDYIMALFSIILMLLLNIAVSRKNYRTWVDVAAFIIIAIPVFFVYYHACIGYFSVFFPLFFSSVAVFILGIRNSFFINIICSVIILICSRTYGKMSVRHIYGDNVTLRFPYIYVCIILISYCLMYAIQKYWVDKRRRKQILQIRIEEENKHLHAMSMRIMDTMTNALDAKISGEKEHCVRVAGYCRQIAQMKKLDEKMCEYAYSAGLLHEIGMVGIPDRLIRKDSLTDDEYTVYQTYVTKGYEILSTLQVEDTINVAQAVKYHREYFDGTGFVEGLKGNEIPVLARILSVADYADRHVMRGETPEKIISDIKYMEGTRFEPGISLYIGKVLME</sequence>
<protein>
    <submittedName>
        <fullName evidence="3">HD domain-containing protein</fullName>
    </submittedName>
</protein>
<evidence type="ECO:0000256" key="1">
    <source>
        <dbReference type="SAM" id="Phobius"/>
    </source>
</evidence>
<dbReference type="Proteomes" id="UP000628463">
    <property type="component" value="Unassembled WGS sequence"/>
</dbReference>
<comment type="caution">
    <text evidence="3">The sequence shown here is derived from an EMBL/GenBank/DDBJ whole genome shotgun (WGS) entry which is preliminary data.</text>
</comment>
<dbReference type="Gene3D" id="1.10.3210.10">
    <property type="entry name" value="Hypothetical protein af1432"/>
    <property type="match status" value="1"/>
</dbReference>
<proteinExistence type="predicted"/>
<gene>
    <name evidence="3" type="ORF">H8S01_02255</name>
</gene>
<feature type="transmembrane region" description="Helical" evidence="1">
    <location>
        <begin position="128"/>
        <end position="146"/>
    </location>
</feature>
<keyword evidence="4" id="KW-1185">Reference proteome</keyword>
<dbReference type="EMBL" id="JACOPD010000001">
    <property type="protein sequence ID" value="MBC5679787.1"/>
    <property type="molecule type" value="Genomic_DNA"/>
</dbReference>
<feature type="transmembrane region" description="Helical" evidence="1">
    <location>
        <begin position="30"/>
        <end position="50"/>
    </location>
</feature>
<dbReference type="InterPro" id="IPR003607">
    <property type="entry name" value="HD/PDEase_dom"/>
</dbReference>
<feature type="domain" description="HD-GYP" evidence="2">
    <location>
        <begin position="205"/>
        <end position="386"/>
    </location>
</feature>
<feature type="transmembrane region" description="Helical" evidence="1">
    <location>
        <begin position="56"/>
        <end position="73"/>
    </location>
</feature>
<accession>A0ABR7FX63</accession>
<dbReference type="InterPro" id="IPR037522">
    <property type="entry name" value="HD_GYP_dom"/>
</dbReference>
<dbReference type="RefSeq" id="WP_186836024.1">
    <property type="nucleotide sequence ID" value="NZ_JACOPD010000001.1"/>
</dbReference>
<dbReference type="PROSITE" id="PS51832">
    <property type="entry name" value="HD_GYP"/>
    <property type="match status" value="1"/>
</dbReference>
<dbReference type="InterPro" id="IPR052020">
    <property type="entry name" value="Cyclic_di-GMP/3'3'-cGAMP_PDE"/>
</dbReference>
<name>A0ABR7FX63_9FIRM</name>
<dbReference type="PANTHER" id="PTHR45228">
    <property type="entry name" value="CYCLIC DI-GMP PHOSPHODIESTERASE TM_0186-RELATED"/>
    <property type="match status" value="1"/>
</dbReference>
<keyword evidence="1" id="KW-0812">Transmembrane</keyword>
<keyword evidence="1" id="KW-0472">Membrane</keyword>
<evidence type="ECO:0000313" key="4">
    <source>
        <dbReference type="Proteomes" id="UP000628463"/>
    </source>
</evidence>